<evidence type="ECO:0000313" key="1">
    <source>
        <dbReference type="Ensembl" id="ENSCABP00000011831.1"/>
    </source>
</evidence>
<reference evidence="1" key="2">
    <citation type="submission" date="2025-09" db="UniProtKB">
        <authorList>
            <consortium name="Ensembl"/>
        </authorList>
    </citation>
    <scope>IDENTIFICATION</scope>
</reference>
<proteinExistence type="predicted"/>
<sequence>MSHLSDCLSTYVSLIPSLSSCAMDIGAAGKLIGDLPWVCEEFKVDRARFILRRQTACHTVSFLTAASFLGWSLPLVGQDYLDILSSWYCTFGKCCETGDCRIANNITGKVASKPTHYSCSPLPHDG</sequence>
<organism evidence="1 2">
    <name type="scientific">Chelonoidis abingdonii</name>
    <name type="common">Abingdon island giant tortoise</name>
    <name type="synonym">Testudo abingdonii</name>
    <dbReference type="NCBI Taxonomy" id="106734"/>
    <lineage>
        <taxon>Eukaryota</taxon>
        <taxon>Metazoa</taxon>
        <taxon>Chordata</taxon>
        <taxon>Craniata</taxon>
        <taxon>Vertebrata</taxon>
        <taxon>Euteleostomi</taxon>
        <taxon>Archelosauria</taxon>
        <taxon>Testudinata</taxon>
        <taxon>Testudines</taxon>
        <taxon>Cryptodira</taxon>
        <taxon>Durocryptodira</taxon>
        <taxon>Testudinoidea</taxon>
        <taxon>Testudinidae</taxon>
        <taxon>Chelonoidis</taxon>
    </lineage>
</organism>
<evidence type="ECO:0000313" key="2">
    <source>
        <dbReference type="Proteomes" id="UP000694404"/>
    </source>
</evidence>
<dbReference type="Ensembl" id="ENSCABT00000012961.1">
    <property type="protein sequence ID" value="ENSCABP00000011831.1"/>
    <property type="gene ID" value="ENSCABG00000008833.1"/>
</dbReference>
<protein>
    <submittedName>
        <fullName evidence="1">Uncharacterized protein</fullName>
    </submittedName>
</protein>
<accession>A0A8C0GNG3</accession>
<dbReference type="Proteomes" id="UP000694404">
    <property type="component" value="Unplaced"/>
</dbReference>
<reference evidence="1" key="1">
    <citation type="submission" date="2025-08" db="UniProtKB">
        <authorList>
            <consortium name="Ensembl"/>
        </authorList>
    </citation>
    <scope>IDENTIFICATION</scope>
</reference>
<dbReference type="AlphaFoldDB" id="A0A8C0GNG3"/>
<keyword evidence="2" id="KW-1185">Reference proteome</keyword>
<name>A0A8C0GNG3_CHEAB</name>